<dbReference type="EMBL" id="FLUN01000001">
    <property type="protein sequence ID" value="SBW00512.1"/>
    <property type="molecule type" value="Genomic_DNA"/>
</dbReference>
<name>A0A212JM81_9FIRM</name>
<proteinExistence type="predicted"/>
<reference evidence="1" key="1">
    <citation type="submission" date="2016-04" db="EMBL/GenBank/DDBJ databases">
        <authorList>
            <person name="Evans L.H."/>
            <person name="Alamgir A."/>
            <person name="Owens N."/>
            <person name="Weber N.D."/>
            <person name="Virtaneva K."/>
            <person name="Barbian K."/>
            <person name="Babar A."/>
            <person name="Rosenke K."/>
        </authorList>
    </citation>
    <scope>NUCLEOTIDE SEQUENCE</scope>
    <source>
        <strain evidence="1">86</strain>
    </source>
</reference>
<protein>
    <submittedName>
        <fullName evidence="1">Uncharacterized protein</fullName>
    </submittedName>
</protein>
<sequence length="105" mass="12051">MVGYAVSIVQSLYSNLLHLLTCMSGCLYDIKIMYKPMSNRRRGKENLNEKSDEKMLNLVLNSNINVGDAATAIIGGGRRYCLRQLDRLYRQFGSCVFVIYNRIYD</sequence>
<gene>
    <name evidence="1" type="ORF">KL86CLO1_11352</name>
</gene>
<evidence type="ECO:0000313" key="1">
    <source>
        <dbReference type="EMBL" id="SBW00512.1"/>
    </source>
</evidence>
<accession>A0A212JM81</accession>
<organism evidence="1">
    <name type="scientific">uncultured Eubacteriales bacterium</name>
    <dbReference type="NCBI Taxonomy" id="172733"/>
    <lineage>
        <taxon>Bacteria</taxon>
        <taxon>Bacillati</taxon>
        <taxon>Bacillota</taxon>
        <taxon>Clostridia</taxon>
        <taxon>Eubacteriales</taxon>
        <taxon>environmental samples</taxon>
    </lineage>
</organism>
<dbReference type="AlphaFoldDB" id="A0A212JM81"/>